<feature type="transmembrane region" description="Helical" evidence="8">
    <location>
        <begin position="62"/>
        <end position="86"/>
    </location>
</feature>
<evidence type="ECO:0000256" key="4">
    <source>
        <dbReference type="ARBA" id="ARBA00023040"/>
    </source>
</evidence>
<accession>A0ABM0MX82</accession>
<dbReference type="RefSeq" id="XP_006824623.1">
    <property type="nucleotide sequence ID" value="XM_006824560.1"/>
</dbReference>
<feature type="transmembrane region" description="Helical" evidence="8">
    <location>
        <begin position="140"/>
        <end position="165"/>
    </location>
</feature>
<keyword evidence="2 8" id="KW-0812">Transmembrane</keyword>
<dbReference type="GeneID" id="102804121"/>
<dbReference type="PRINTS" id="PR02000">
    <property type="entry name" value="GCR1PLANT"/>
</dbReference>
<evidence type="ECO:0000256" key="1">
    <source>
        <dbReference type="ARBA" id="ARBA00004141"/>
    </source>
</evidence>
<dbReference type="InterPro" id="IPR022340">
    <property type="entry name" value="GPCR_GCR1_put"/>
</dbReference>
<evidence type="ECO:0000256" key="7">
    <source>
        <dbReference type="ARBA" id="ARBA00023224"/>
    </source>
</evidence>
<proteinExistence type="predicted"/>
<evidence type="ECO:0000256" key="8">
    <source>
        <dbReference type="SAM" id="Phobius"/>
    </source>
</evidence>
<keyword evidence="4" id="KW-0297">G-protein coupled receptor</keyword>
<evidence type="ECO:0000259" key="9">
    <source>
        <dbReference type="PROSITE" id="PS50262"/>
    </source>
</evidence>
<feature type="domain" description="G-protein coupled receptors family 1 profile" evidence="9">
    <location>
        <begin position="40"/>
        <end position="289"/>
    </location>
</feature>
<feature type="transmembrane region" description="Helical" evidence="8">
    <location>
        <begin position="185"/>
        <end position="206"/>
    </location>
</feature>
<dbReference type="PANTHER" id="PTHR23112:SF36">
    <property type="entry name" value="SI:DKEY-30C15.2 PROTEIN"/>
    <property type="match status" value="1"/>
</dbReference>
<feature type="transmembrane region" description="Helical" evidence="8">
    <location>
        <begin position="31"/>
        <end position="50"/>
    </location>
</feature>
<evidence type="ECO:0000313" key="11">
    <source>
        <dbReference type="RefSeq" id="XP_006824623.1"/>
    </source>
</evidence>
<dbReference type="InterPro" id="IPR022596">
    <property type="entry name" value="GPR1/2/3_C"/>
</dbReference>
<keyword evidence="7" id="KW-0807">Transducer</keyword>
<feature type="transmembrane region" description="Helical" evidence="8">
    <location>
        <begin position="268"/>
        <end position="291"/>
    </location>
</feature>
<dbReference type="Proteomes" id="UP000694865">
    <property type="component" value="Unplaced"/>
</dbReference>
<evidence type="ECO:0000256" key="3">
    <source>
        <dbReference type="ARBA" id="ARBA00022989"/>
    </source>
</evidence>
<feature type="transmembrane region" description="Helical" evidence="8">
    <location>
        <begin position="236"/>
        <end position="256"/>
    </location>
</feature>
<dbReference type="SUPFAM" id="SSF81321">
    <property type="entry name" value="Family A G protein-coupled receptor-like"/>
    <property type="match status" value="1"/>
</dbReference>
<protein>
    <submittedName>
        <fullName evidence="11">Transmembrane protein 116-like</fullName>
    </submittedName>
</protein>
<keyword evidence="3 8" id="KW-1133">Transmembrane helix</keyword>
<dbReference type="Pfam" id="PF11970">
    <property type="entry name" value="GPR_Gpa2_C"/>
    <property type="match status" value="1"/>
</dbReference>
<evidence type="ECO:0000256" key="6">
    <source>
        <dbReference type="ARBA" id="ARBA00023170"/>
    </source>
</evidence>
<evidence type="ECO:0000313" key="10">
    <source>
        <dbReference type="Proteomes" id="UP000694865"/>
    </source>
</evidence>
<dbReference type="InterPro" id="IPR017452">
    <property type="entry name" value="GPCR_Rhodpsn_7TM"/>
</dbReference>
<sequence>MTVLKMMDDVSFENSSVLAYQQISEVSYAEIATSSLSILGASSIIGLTLYKKKVCQPEVHPIFHLALADLLASLFLLIGCLVYNVAGTAYNMSIACSVIIGLSMTFFLCTFFLTLTYAIEVYIRMKERLKRKPMKESIYGYFPSVYMLYISSWVIPIVCAVVILSFTLHIEISHFPKTVTGGPCTNFVCVLLVHHRVDLCVIIYFLTHRALRRNQLTSGVIGPRQYIDAARVRNRAILYCSIFCICWLPSMLLGVISFHGDFKMQSFFWLYMLQACTCPLQGLLNCIMYGWQRRGFQIAVNLNKSRQMQIESLSKDSLLSSYKTFTSSIEIL</sequence>
<feature type="transmembrane region" description="Helical" evidence="8">
    <location>
        <begin position="92"/>
        <end position="119"/>
    </location>
</feature>
<evidence type="ECO:0000256" key="5">
    <source>
        <dbReference type="ARBA" id="ARBA00023136"/>
    </source>
</evidence>
<keyword evidence="10" id="KW-1185">Reference proteome</keyword>
<keyword evidence="5 8" id="KW-0472">Membrane</keyword>
<organism evidence="10 11">
    <name type="scientific">Saccoglossus kowalevskii</name>
    <name type="common">Acorn worm</name>
    <dbReference type="NCBI Taxonomy" id="10224"/>
    <lineage>
        <taxon>Eukaryota</taxon>
        <taxon>Metazoa</taxon>
        <taxon>Hemichordata</taxon>
        <taxon>Enteropneusta</taxon>
        <taxon>Harrimaniidae</taxon>
        <taxon>Saccoglossus</taxon>
    </lineage>
</organism>
<comment type="subcellular location">
    <subcellularLocation>
        <location evidence="1">Membrane</location>
        <topology evidence="1">Multi-pass membrane protein</topology>
    </subcellularLocation>
</comment>
<reference evidence="11" key="1">
    <citation type="submission" date="2025-08" db="UniProtKB">
        <authorList>
            <consortium name="RefSeq"/>
        </authorList>
    </citation>
    <scope>IDENTIFICATION</scope>
    <source>
        <tissue evidence="11">Testes</tissue>
    </source>
</reference>
<dbReference type="PROSITE" id="PS50262">
    <property type="entry name" value="G_PROTEIN_RECEP_F1_2"/>
    <property type="match status" value="1"/>
</dbReference>
<name>A0ABM0MX82_SACKO</name>
<evidence type="ECO:0000256" key="2">
    <source>
        <dbReference type="ARBA" id="ARBA00022692"/>
    </source>
</evidence>
<gene>
    <name evidence="11" type="primary">LOC102804121</name>
</gene>
<keyword evidence="6" id="KW-0675">Receptor</keyword>
<dbReference type="PANTHER" id="PTHR23112">
    <property type="entry name" value="G PROTEIN-COUPLED RECEPTOR 157-RELATED"/>
    <property type="match status" value="1"/>
</dbReference>
<dbReference type="Gene3D" id="1.20.1070.10">
    <property type="entry name" value="Rhodopsin 7-helix transmembrane proteins"/>
    <property type="match status" value="1"/>
</dbReference>